<name>A0AAW2RQ83_9LAMI</name>
<feature type="compositionally biased region" description="Polar residues" evidence="2">
    <location>
        <begin position="216"/>
        <end position="225"/>
    </location>
</feature>
<dbReference type="AlphaFoldDB" id="A0AAW2RQ83"/>
<dbReference type="EMBL" id="JACGWM010000003">
    <property type="protein sequence ID" value="KAL0382382.1"/>
    <property type="molecule type" value="Genomic_DNA"/>
</dbReference>
<proteinExistence type="predicted"/>
<feature type="region of interest" description="Disordered" evidence="2">
    <location>
        <begin position="169"/>
        <end position="234"/>
    </location>
</feature>
<evidence type="ECO:0000256" key="2">
    <source>
        <dbReference type="SAM" id="MobiDB-lite"/>
    </source>
</evidence>
<feature type="coiled-coil region" evidence="1">
    <location>
        <begin position="88"/>
        <end position="115"/>
    </location>
</feature>
<sequence length="391" mass="42270">MWKNMETNTCNVNNLDSDALLPPRKRLLAGLKRQNSDVNSPAPLPSSPNCAGSKNDACNNIYRSQLSNPNLSNEEIVEASRIAAIEAAKVAEAARANAEEKAAKAAKAVAAAKSALELVATLSEAAANKEKGLKKSKMKKHVPVETLYNKNKGSSNCRTDEELARKLHQAINSSPRILKNASGSDTRSHKHKRLKSSAVSERPGISSGVPVVEGNRPSSTTSNGNGVVGDTDNEGSIKKIDMIMVDLNTSKSDKRDQLKLDNGEVRVPSKSDQMKSGSREAEALLSKDKFAESLDSFGKKRGRIKQKKLPLSICSFRDQTGPKEELKPQGMQLEDDAVRTAVGNQPLFSMGPSSSSLMPVDKTSMWKCQSFKAPACVKQNKLCSHSVHSYI</sequence>
<dbReference type="PANTHER" id="PTHR35477">
    <property type="entry name" value="OS06G0728500 PROTEIN"/>
    <property type="match status" value="1"/>
</dbReference>
<dbReference type="PANTHER" id="PTHR35477:SF1">
    <property type="entry name" value="OS06G0728500 PROTEIN"/>
    <property type="match status" value="1"/>
</dbReference>
<evidence type="ECO:0000313" key="3">
    <source>
        <dbReference type="EMBL" id="KAL0382382.1"/>
    </source>
</evidence>
<gene>
    <name evidence="3" type="ORF">Scaly_0525500</name>
</gene>
<organism evidence="3">
    <name type="scientific">Sesamum calycinum</name>
    <dbReference type="NCBI Taxonomy" id="2727403"/>
    <lineage>
        <taxon>Eukaryota</taxon>
        <taxon>Viridiplantae</taxon>
        <taxon>Streptophyta</taxon>
        <taxon>Embryophyta</taxon>
        <taxon>Tracheophyta</taxon>
        <taxon>Spermatophyta</taxon>
        <taxon>Magnoliopsida</taxon>
        <taxon>eudicotyledons</taxon>
        <taxon>Gunneridae</taxon>
        <taxon>Pentapetalae</taxon>
        <taxon>asterids</taxon>
        <taxon>lamiids</taxon>
        <taxon>Lamiales</taxon>
        <taxon>Pedaliaceae</taxon>
        <taxon>Sesamum</taxon>
    </lineage>
</organism>
<accession>A0AAW2RQ83</accession>
<evidence type="ECO:0000256" key="1">
    <source>
        <dbReference type="SAM" id="Coils"/>
    </source>
</evidence>
<feature type="region of interest" description="Disordered" evidence="2">
    <location>
        <begin position="261"/>
        <end position="280"/>
    </location>
</feature>
<reference evidence="3" key="2">
    <citation type="journal article" date="2024" name="Plant">
        <title>Genomic evolution and insights into agronomic trait innovations of Sesamum species.</title>
        <authorList>
            <person name="Miao H."/>
            <person name="Wang L."/>
            <person name="Qu L."/>
            <person name="Liu H."/>
            <person name="Sun Y."/>
            <person name="Le M."/>
            <person name="Wang Q."/>
            <person name="Wei S."/>
            <person name="Zheng Y."/>
            <person name="Lin W."/>
            <person name="Duan Y."/>
            <person name="Cao H."/>
            <person name="Xiong S."/>
            <person name="Wang X."/>
            <person name="Wei L."/>
            <person name="Li C."/>
            <person name="Ma Q."/>
            <person name="Ju M."/>
            <person name="Zhao R."/>
            <person name="Li G."/>
            <person name="Mu C."/>
            <person name="Tian Q."/>
            <person name="Mei H."/>
            <person name="Zhang T."/>
            <person name="Gao T."/>
            <person name="Zhang H."/>
        </authorList>
    </citation>
    <scope>NUCLEOTIDE SEQUENCE</scope>
    <source>
        <strain evidence="3">KEN8</strain>
    </source>
</reference>
<comment type="caution">
    <text evidence="3">The sequence shown here is derived from an EMBL/GenBank/DDBJ whole genome shotgun (WGS) entry which is preliminary data.</text>
</comment>
<keyword evidence="1" id="KW-0175">Coiled coil</keyword>
<reference evidence="3" key="1">
    <citation type="submission" date="2020-06" db="EMBL/GenBank/DDBJ databases">
        <authorList>
            <person name="Li T."/>
            <person name="Hu X."/>
            <person name="Zhang T."/>
            <person name="Song X."/>
            <person name="Zhang H."/>
            <person name="Dai N."/>
            <person name="Sheng W."/>
            <person name="Hou X."/>
            <person name="Wei L."/>
        </authorList>
    </citation>
    <scope>NUCLEOTIDE SEQUENCE</scope>
    <source>
        <strain evidence="3">KEN8</strain>
        <tissue evidence="3">Leaf</tissue>
    </source>
</reference>
<protein>
    <submittedName>
        <fullName evidence="3">Uncharacterized protein</fullName>
    </submittedName>
</protein>
<feature type="compositionally biased region" description="Polar residues" evidence="2">
    <location>
        <begin position="170"/>
        <end position="185"/>
    </location>
</feature>